<evidence type="ECO:0000313" key="27">
    <source>
        <dbReference type="EnsemblMetazoa" id="CLYHEMP017847.1"/>
    </source>
</evidence>
<dbReference type="InterPro" id="IPR000504">
    <property type="entry name" value="RRM_dom"/>
</dbReference>
<dbReference type="FunFam" id="1.25.40.990:FF:000003">
    <property type="entry name" value="germinal-center associated nuclear protein isoform X2"/>
    <property type="match status" value="1"/>
</dbReference>
<evidence type="ECO:0000256" key="8">
    <source>
        <dbReference type="ARBA" id="ARBA00022481"/>
    </source>
</evidence>
<dbReference type="EnsemblMetazoa" id="CLYHEMT017847.1">
    <property type="protein sequence ID" value="CLYHEMP017847.1"/>
    <property type="gene ID" value="CLYHEMG017847"/>
</dbReference>
<comment type="similarity">
    <text evidence="21">Belongs to the SAC3 family.</text>
</comment>
<dbReference type="SUPFAM" id="SSF54928">
    <property type="entry name" value="RNA-binding domain, RBD"/>
    <property type="match status" value="1"/>
</dbReference>
<keyword evidence="19" id="KW-0539">Nucleus</keyword>
<evidence type="ECO:0000256" key="19">
    <source>
        <dbReference type="ARBA" id="ARBA00023242"/>
    </source>
</evidence>
<evidence type="ECO:0000256" key="2">
    <source>
        <dbReference type="ARBA" id="ARBA00004496"/>
    </source>
</evidence>
<feature type="compositionally biased region" description="Polar residues" evidence="25">
    <location>
        <begin position="181"/>
        <end position="191"/>
    </location>
</feature>
<comment type="subcellular location">
    <subcellularLocation>
        <location evidence="1">Chromosome</location>
    </subcellularLocation>
    <subcellularLocation>
        <location evidence="2">Cytoplasm</location>
    </subcellularLocation>
    <subcellularLocation>
        <location evidence="3">Nucleus</location>
        <location evidence="3">Nuclear pore complex</location>
    </subcellularLocation>
    <subcellularLocation>
        <location evidence="4">Nucleus</location>
        <location evidence="4">Nucleoplasm</location>
    </subcellularLocation>
</comment>
<evidence type="ECO:0000256" key="7">
    <source>
        <dbReference type="ARBA" id="ARBA00022454"/>
    </source>
</evidence>
<evidence type="ECO:0000256" key="14">
    <source>
        <dbReference type="ARBA" id="ARBA00022927"/>
    </source>
</evidence>
<evidence type="ECO:0000256" key="4">
    <source>
        <dbReference type="ARBA" id="ARBA00004642"/>
    </source>
</evidence>
<keyword evidence="11" id="KW-0808">Transferase</keyword>
<keyword evidence="17" id="KW-0175">Coiled coil</keyword>
<feature type="region of interest" description="Disordered" evidence="25">
    <location>
        <begin position="885"/>
        <end position="904"/>
    </location>
</feature>
<evidence type="ECO:0000256" key="10">
    <source>
        <dbReference type="ARBA" id="ARBA00022553"/>
    </source>
</evidence>
<evidence type="ECO:0000256" key="9">
    <source>
        <dbReference type="ARBA" id="ARBA00022490"/>
    </source>
</evidence>
<proteinExistence type="inferred from homology"/>
<feature type="compositionally biased region" description="Acidic residues" evidence="25">
    <location>
        <begin position="839"/>
        <end position="862"/>
    </location>
</feature>
<feature type="region of interest" description="Disordered" evidence="25">
    <location>
        <begin position="1649"/>
        <end position="1668"/>
    </location>
</feature>
<feature type="compositionally biased region" description="Acidic residues" evidence="25">
    <location>
        <begin position="869"/>
        <end position="879"/>
    </location>
</feature>
<dbReference type="PANTHER" id="PTHR12436:SF3">
    <property type="entry name" value="GERMINAL-CENTER ASSOCIATED NUCLEAR PROTEIN"/>
    <property type="match status" value="1"/>
</dbReference>
<comment type="function">
    <text evidence="22">As a component of the TREX-2 complex, involved in the export of mRNAs to the cytoplasm through the nuclear pores. Through the acetylation of histones, affects the assembly of nucleosomes at immunoglobulin variable region genes and promotes the recruitment and positioning of transcription complex to favor DNA cytosine deaminase AICDA/AID targeting, hence promoting somatic hypermutations.</text>
</comment>
<evidence type="ECO:0000256" key="18">
    <source>
        <dbReference type="ARBA" id="ARBA00023132"/>
    </source>
</evidence>
<keyword evidence="15" id="KW-0007">Acetylation</keyword>
<dbReference type="Gene3D" id="3.30.70.330">
    <property type="match status" value="1"/>
</dbReference>
<dbReference type="RefSeq" id="XP_066930980.1">
    <property type="nucleotide sequence ID" value="XM_067074879.1"/>
</dbReference>
<protein>
    <recommendedName>
        <fullName evidence="23">Germinal-center associated nuclear protein</fullName>
        <ecNumber evidence="5">2.3.1.48</ecNumber>
    </recommendedName>
</protein>
<evidence type="ECO:0000256" key="24">
    <source>
        <dbReference type="PROSITE-ProRule" id="PRU00176"/>
    </source>
</evidence>
<dbReference type="InterPro" id="IPR035979">
    <property type="entry name" value="RBD_domain_sf"/>
</dbReference>
<feature type="region of interest" description="Disordered" evidence="25">
    <location>
        <begin position="825"/>
        <end position="879"/>
    </location>
</feature>
<evidence type="ECO:0000256" key="22">
    <source>
        <dbReference type="ARBA" id="ARBA00055631"/>
    </source>
</evidence>
<keyword evidence="13" id="KW-0391">Immunity</keyword>
<keyword evidence="7" id="KW-0158">Chromosome</keyword>
<dbReference type="PANTHER" id="PTHR12436">
    <property type="entry name" value="80 KDA MCM3-ASSOCIATED PROTEIN"/>
    <property type="match status" value="1"/>
</dbReference>
<dbReference type="GO" id="GO:0005654">
    <property type="term" value="C:nucleoplasm"/>
    <property type="evidence" value="ECO:0007669"/>
    <property type="project" value="UniProtKB-SubCell"/>
</dbReference>
<dbReference type="GO" id="GO:0006406">
    <property type="term" value="P:mRNA export from nucleus"/>
    <property type="evidence" value="ECO:0007669"/>
    <property type="project" value="TreeGrafter"/>
</dbReference>
<evidence type="ECO:0000256" key="12">
    <source>
        <dbReference type="ARBA" id="ARBA00022816"/>
    </source>
</evidence>
<keyword evidence="18" id="KW-0906">Nuclear pore complex</keyword>
<keyword evidence="16" id="KW-0811">Translocation</keyword>
<evidence type="ECO:0000256" key="23">
    <source>
        <dbReference type="ARBA" id="ARBA00069544"/>
    </source>
</evidence>
<organism evidence="27 28">
    <name type="scientific">Clytia hemisphaerica</name>
    <dbReference type="NCBI Taxonomy" id="252671"/>
    <lineage>
        <taxon>Eukaryota</taxon>
        <taxon>Metazoa</taxon>
        <taxon>Cnidaria</taxon>
        <taxon>Hydrozoa</taxon>
        <taxon>Hydroidolina</taxon>
        <taxon>Leptothecata</taxon>
        <taxon>Obeliida</taxon>
        <taxon>Clytiidae</taxon>
        <taxon>Clytia</taxon>
    </lineage>
</organism>
<evidence type="ECO:0000256" key="20">
    <source>
        <dbReference type="ARBA" id="ARBA00023315"/>
    </source>
</evidence>
<sequence>MGEHPSNTDPFAVKNKENEVNPFITARIDNNVFKTADNPFAKTTEAIAPALNNPFGGNPQQVIDGSAQPLFGKNNENPFGRKTDNLSFGKSTVTENPFSSKPFGGITNQPASGFSTQMTENPFTTSKEKLSDENNQVVANPFAVNTEKPIFTQSQILDNPFARKTEEENTKRPTFGIDVENTGSQSTASMKSAENPFAKVVEKSSIMFSSAHEQAKSTNLFTKVVDNPFSTKIQDPSSLEIKNEENPFLRREAAPFIPRGNIKSRLGIKKQTPLPGNLIDLTKPSTDNLPITTAAPISAGNTIQLHNVPPKYFAREFLSPFYSEFGTVIKIDLKLFPRKIAFVTFSNRNSAQKAMSLGTNLDSATVVEITWPTKKKPELKTQPKIQPKKINTKRHSRKSLDDFKTELRNLAQSLSVVYCPTSLEKYELLDKLDKKIREGIRRDPKDYKVLVGTCVDMCPERERYFRNDKNQFSFFENTNGLLDIQKAVKEYSRSSADQEVPLPHELRTITALDRTMDYLISNIMDVQYSTVSEWFDFLWNRTRAIRKDITQQNFKCKSSISIVEKCTRFHIFCSHFLCEEEMHVFDTKINLENMTKCLQTLKHMYEDHWLETNNPCANEAEFRGYQILLNLNDGDILREVMSFSDDIRKSAPVKFALQCFSAVQENNYSRFFKLVKKADFLKACLMHQYFTQMRAIALKRMARAYVVAKSDLPYPLEDLMSILLFNDYDSASAFCNHYGFGTDEMYVYLSRSAYLEPEDRYAKERSSIINENCSLTMAEIVNNGPLKELPLYHPVDSFDSRGHYIGTYQELSGLPVGDEIAIDEVETEDSQNDEGATTVDEDEINDPTYEQQDEEDKGDDIVDGQPQDDYTESEQDDDVIIVEDKDEKDGDFVPEVSSKHTAKKKNEEEQIMILREDINKASTELVDELIHDVTKNTFSTLHNQWQENMKEAPHFVEYIIALVSVEDAKNIAVESMEEFKEDKQKEEGEILEQNSKRASNEIMDSVVKSSLANVCTDVYREFEVEKQKHIVNDESKHVQTDIVESTIMEMVTHVANNVVKDTEIEKKTGLVKLKHDYQKSQLAVYFKQWIKAYKSHMYVKATLNDFPTNAPMVTTEEAIRNLNIREPGEQPKHLQVCADVSWLDNERNFKQSVDQFHQKFQKKRDEILKTISFNDILKKSVHNLSWQQKPKFHQNQMLTWEMKVIAPNNLGSTNILHSKLTPYVVLKKLSTNGFNLDDQLKQQRDLILQRGTFRTKTNEDVSYRINLVSQGRPIKNLFLATSCICYIVHNQIFNTQYWQQEHRRLLNYLSSTPSNPHPPLLMLVVIGNPLTINKEQIEVNLGFDELETRKLIGRWCCAILDDVITDVNVFNESLEKEICAAMMCSRLFPQITTKPLSTIVEDGLSKLFFPSYHRYCLHCKKSQMPSPNPSDVVLFFNNVIDEISNMMLNSTINRNDEVTEPPDEASSNAGLFEERCLQLANLVTELKLPQLPTFNETDDFLLNHQYCAEYVMHFEGIDTATLLNRVNSLLRDHNLSIGNPDDFIFPWSDVLEFFIVHQLSKMYATSDHAYDDGDDISYFSSVNYLPNVWHGIYVDNPLKNHIKRFNQSARDFDESGLGAQLKRKKFCREVNMQETIHSINDELSAIEDSMRQRKSRKMSSSSRDQKSPISELVNQSLLLTRELTNQKEERSQRILLYSTLNPNAESFYPQVNATISPTYTKQSTNRHLPNVNSLEDSVFDCVKSIDNTHAEWMKRQAYWESVLNS</sequence>
<evidence type="ECO:0000256" key="1">
    <source>
        <dbReference type="ARBA" id="ARBA00004286"/>
    </source>
</evidence>
<keyword evidence="24" id="KW-0694">RNA-binding</keyword>
<evidence type="ECO:0000256" key="5">
    <source>
        <dbReference type="ARBA" id="ARBA00013184"/>
    </source>
</evidence>
<dbReference type="GeneID" id="136818551"/>
<evidence type="ECO:0000256" key="15">
    <source>
        <dbReference type="ARBA" id="ARBA00022990"/>
    </source>
</evidence>
<dbReference type="GO" id="GO:0015031">
    <property type="term" value="P:protein transport"/>
    <property type="evidence" value="ECO:0007669"/>
    <property type="project" value="UniProtKB-KW"/>
</dbReference>
<dbReference type="GO" id="GO:0003723">
    <property type="term" value="F:RNA binding"/>
    <property type="evidence" value="ECO:0007669"/>
    <property type="project" value="UniProtKB-UniRule"/>
</dbReference>
<evidence type="ECO:0000256" key="25">
    <source>
        <dbReference type="SAM" id="MobiDB-lite"/>
    </source>
</evidence>
<dbReference type="Gene3D" id="1.25.40.990">
    <property type="match status" value="1"/>
</dbReference>
<evidence type="ECO:0000256" key="11">
    <source>
        <dbReference type="ARBA" id="ARBA00022679"/>
    </source>
</evidence>
<dbReference type="GO" id="GO:0002376">
    <property type="term" value="P:immune system process"/>
    <property type="evidence" value="ECO:0007669"/>
    <property type="project" value="UniProtKB-KW"/>
</dbReference>
<keyword evidence="9" id="KW-0963">Cytoplasm</keyword>
<dbReference type="Proteomes" id="UP000594262">
    <property type="component" value="Unplaced"/>
</dbReference>
<feature type="domain" description="RRM" evidence="26">
    <location>
        <begin position="301"/>
        <end position="374"/>
    </location>
</feature>
<evidence type="ECO:0000256" key="3">
    <source>
        <dbReference type="ARBA" id="ARBA00004567"/>
    </source>
</evidence>
<dbReference type="Pfam" id="PF03399">
    <property type="entry name" value="SAC3_GANP"/>
    <property type="match status" value="1"/>
</dbReference>
<keyword evidence="12" id="KW-0509">mRNA transport</keyword>
<dbReference type="GO" id="GO:0005737">
    <property type="term" value="C:cytoplasm"/>
    <property type="evidence" value="ECO:0007669"/>
    <property type="project" value="UniProtKB-SubCell"/>
</dbReference>
<reference evidence="27" key="1">
    <citation type="submission" date="2021-01" db="UniProtKB">
        <authorList>
            <consortium name="EnsemblMetazoa"/>
        </authorList>
    </citation>
    <scope>IDENTIFICATION</scope>
</reference>
<dbReference type="InterPro" id="IPR045107">
    <property type="entry name" value="SAC3/GANP/THP3"/>
</dbReference>
<keyword evidence="8" id="KW-0488">Methylation</keyword>
<dbReference type="InterPro" id="IPR012677">
    <property type="entry name" value="Nucleotide-bd_a/b_plait_sf"/>
</dbReference>
<dbReference type="OrthoDB" id="5989811at2759"/>
<evidence type="ECO:0000313" key="28">
    <source>
        <dbReference type="Proteomes" id="UP000594262"/>
    </source>
</evidence>
<name>A0A7M5X4K7_9CNID</name>
<evidence type="ECO:0000259" key="26">
    <source>
        <dbReference type="PROSITE" id="PS50102"/>
    </source>
</evidence>
<evidence type="ECO:0000256" key="13">
    <source>
        <dbReference type="ARBA" id="ARBA00022859"/>
    </source>
</evidence>
<keyword evidence="6" id="KW-0813">Transport</keyword>
<dbReference type="EC" id="2.3.1.48" evidence="5"/>
<keyword evidence="14" id="KW-0653">Protein transport</keyword>
<evidence type="ECO:0000256" key="21">
    <source>
        <dbReference type="ARBA" id="ARBA00038443"/>
    </source>
</evidence>
<feature type="region of interest" description="Disordered" evidence="25">
    <location>
        <begin position="165"/>
        <end position="191"/>
    </location>
</feature>
<dbReference type="GO" id="GO:0061733">
    <property type="term" value="F:protein-lysine-acetyltransferase activity"/>
    <property type="evidence" value="ECO:0007669"/>
    <property type="project" value="UniProtKB-EC"/>
</dbReference>
<evidence type="ECO:0000256" key="6">
    <source>
        <dbReference type="ARBA" id="ARBA00022448"/>
    </source>
</evidence>
<keyword evidence="28" id="KW-1185">Reference proteome</keyword>
<dbReference type="InterPro" id="IPR005062">
    <property type="entry name" value="SAC3/GANP/THP3_conserved"/>
</dbReference>
<dbReference type="GO" id="GO:0005694">
    <property type="term" value="C:chromosome"/>
    <property type="evidence" value="ECO:0007669"/>
    <property type="project" value="UniProtKB-SubCell"/>
</dbReference>
<dbReference type="GO" id="GO:0070390">
    <property type="term" value="C:transcription export complex 2"/>
    <property type="evidence" value="ECO:0007669"/>
    <property type="project" value="TreeGrafter"/>
</dbReference>
<keyword evidence="20" id="KW-0012">Acyltransferase</keyword>
<accession>A0A7M5X4K7</accession>
<dbReference type="GO" id="GO:0005643">
    <property type="term" value="C:nuclear pore"/>
    <property type="evidence" value="ECO:0007669"/>
    <property type="project" value="UniProtKB-SubCell"/>
</dbReference>
<evidence type="ECO:0000256" key="16">
    <source>
        <dbReference type="ARBA" id="ARBA00023010"/>
    </source>
</evidence>
<evidence type="ECO:0000256" key="17">
    <source>
        <dbReference type="ARBA" id="ARBA00023054"/>
    </source>
</evidence>
<dbReference type="PROSITE" id="PS50102">
    <property type="entry name" value="RRM"/>
    <property type="match status" value="1"/>
</dbReference>
<keyword evidence="10" id="KW-0597">Phosphoprotein</keyword>